<feature type="region of interest" description="Disordered" evidence="1">
    <location>
        <begin position="124"/>
        <end position="144"/>
    </location>
</feature>
<feature type="region of interest" description="Disordered" evidence="1">
    <location>
        <begin position="1"/>
        <end position="92"/>
    </location>
</feature>
<gene>
    <name evidence="2" type="ORF">HHI36_002415</name>
</gene>
<protein>
    <submittedName>
        <fullName evidence="2">Uncharacterized protein</fullName>
    </submittedName>
</protein>
<dbReference type="EMBL" id="JABFTP020000185">
    <property type="protein sequence ID" value="KAL3287959.1"/>
    <property type="molecule type" value="Genomic_DNA"/>
</dbReference>
<reference evidence="2 3" key="1">
    <citation type="journal article" date="2021" name="BMC Biol.">
        <title>Horizontally acquired antibacterial genes associated with adaptive radiation of ladybird beetles.</title>
        <authorList>
            <person name="Li H.S."/>
            <person name="Tang X.F."/>
            <person name="Huang Y.H."/>
            <person name="Xu Z.Y."/>
            <person name="Chen M.L."/>
            <person name="Du X.Y."/>
            <person name="Qiu B.Y."/>
            <person name="Chen P.T."/>
            <person name="Zhang W."/>
            <person name="Slipinski A."/>
            <person name="Escalona H.E."/>
            <person name="Waterhouse R.M."/>
            <person name="Zwick A."/>
            <person name="Pang H."/>
        </authorList>
    </citation>
    <scope>NUCLEOTIDE SEQUENCE [LARGE SCALE GENOMIC DNA]</scope>
    <source>
        <strain evidence="2">SYSU2018</strain>
    </source>
</reference>
<accession>A0ABD2PAD0</accession>
<name>A0ABD2PAD0_9CUCU</name>
<comment type="caution">
    <text evidence="2">The sequence shown here is derived from an EMBL/GenBank/DDBJ whole genome shotgun (WGS) entry which is preliminary data.</text>
</comment>
<proteinExistence type="predicted"/>
<evidence type="ECO:0000313" key="2">
    <source>
        <dbReference type="EMBL" id="KAL3287959.1"/>
    </source>
</evidence>
<sequence length="144" mass="16557">MKMKEAEAEVARIGLQQKPLMEELRRRHSQVKSDGMEYKQKENATTSPKVEEKQKTSVKLVSPPRRSKSEPRKSYGLNHGSSSSSSATFQEPDLTLESVSLKQIEYMISLGLCTHEAFEEMKKRRAKRTRRSTEHTSFITEILQ</sequence>
<dbReference type="AlphaFoldDB" id="A0ABD2PAD0"/>
<organism evidence="2 3">
    <name type="scientific">Cryptolaemus montrouzieri</name>
    <dbReference type="NCBI Taxonomy" id="559131"/>
    <lineage>
        <taxon>Eukaryota</taxon>
        <taxon>Metazoa</taxon>
        <taxon>Ecdysozoa</taxon>
        <taxon>Arthropoda</taxon>
        <taxon>Hexapoda</taxon>
        <taxon>Insecta</taxon>
        <taxon>Pterygota</taxon>
        <taxon>Neoptera</taxon>
        <taxon>Endopterygota</taxon>
        <taxon>Coleoptera</taxon>
        <taxon>Polyphaga</taxon>
        <taxon>Cucujiformia</taxon>
        <taxon>Coccinelloidea</taxon>
        <taxon>Coccinellidae</taxon>
        <taxon>Scymninae</taxon>
        <taxon>Scymnini</taxon>
        <taxon>Cryptolaemus</taxon>
    </lineage>
</organism>
<dbReference type="Proteomes" id="UP001516400">
    <property type="component" value="Unassembled WGS sequence"/>
</dbReference>
<feature type="compositionally biased region" description="Polar residues" evidence="1">
    <location>
        <begin position="135"/>
        <end position="144"/>
    </location>
</feature>
<evidence type="ECO:0000256" key="1">
    <source>
        <dbReference type="SAM" id="MobiDB-lite"/>
    </source>
</evidence>
<evidence type="ECO:0000313" key="3">
    <source>
        <dbReference type="Proteomes" id="UP001516400"/>
    </source>
</evidence>
<keyword evidence="3" id="KW-1185">Reference proteome</keyword>
<feature type="compositionally biased region" description="Basic and acidic residues" evidence="1">
    <location>
        <begin position="1"/>
        <end position="10"/>
    </location>
</feature>